<proteinExistence type="predicted"/>
<protein>
    <submittedName>
        <fullName evidence="2">Uncharacterized protein</fullName>
    </submittedName>
</protein>
<feature type="transmembrane region" description="Helical" evidence="1">
    <location>
        <begin position="29"/>
        <end position="46"/>
    </location>
</feature>
<dbReference type="EMBL" id="UOEI01000385">
    <property type="protein sequence ID" value="VAW04037.1"/>
    <property type="molecule type" value="Genomic_DNA"/>
</dbReference>
<accession>A0A3B0SSJ4</accession>
<evidence type="ECO:0000313" key="2">
    <source>
        <dbReference type="EMBL" id="VAW04037.1"/>
    </source>
</evidence>
<keyword evidence="1" id="KW-0812">Transmembrane</keyword>
<keyword evidence="1" id="KW-1133">Transmembrane helix</keyword>
<keyword evidence="1" id="KW-0472">Membrane</keyword>
<name>A0A3B0SSJ4_9ZZZZ</name>
<dbReference type="AlphaFoldDB" id="A0A3B0SSJ4"/>
<evidence type="ECO:0000256" key="1">
    <source>
        <dbReference type="SAM" id="Phobius"/>
    </source>
</evidence>
<reference evidence="2" key="1">
    <citation type="submission" date="2018-06" db="EMBL/GenBank/DDBJ databases">
        <authorList>
            <person name="Zhirakovskaya E."/>
        </authorList>
    </citation>
    <scope>NUCLEOTIDE SEQUENCE</scope>
</reference>
<sequence>MQDRALRNFGIFVLVLVGMKVLFRWNISIIGSIVLTIIVSVVISAVNRR</sequence>
<organism evidence="2">
    <name type="scientific">hydrothermal vent metagenome</name>
    <dbReference type="NCBI Taxonomy" id="652676"/>
    <lineage>
        <taxon>unclassified sequences</taxon>
        <taxon>metagenomes</taxon>
        <taxon>ecological metagenomes</taxon>
    </lineage>
</organism>
<gene>
    <name evidence="2" type="ORF">MNBD_ACTINO01-1484</name>
</gene>